<dbReference type="CDD" id="cd00198">
    <property type="entry name" value="vWFA"/>
    <property type="match status" value="1"/>
</dbReference>
<dbReference type="Pfam" id="PF13519">
    <property type="entry name" value="VWA_2"/>
    <property type="match status" value="1"/>
</dbReference>
<feature type="transmembrane region" description="Helical" evidence="2">
    <location>
        <begin position="579"/>
        <end position="598"/>
    </location>
</feature>
<protein>
    <submittedName>
        <fullName evidence="5">Uncharacterized protein (TIGR03503 family)</fullName>
    </submittedName>
</protein>
<dbReference type="OrthoDB" id="798937at2"/>
<dbReference type="SUPFAM" id="SSF53300">
    <property type="entry name" value="vWA-like"/>
    <property type="match status" value="1"/>
</dbReference>
<dbReference type="InterPro" id="IPR002035">
    <property type="entry name" value="VWF_A"/>
</dbReference>
<proteinExistence type="predicted"/>
<feature type="chain" id="PRO_5016400323" evidence="3">
    <location>
        <begin position="21"/>
        <end position="628"/>
    </location>
</feature>
<dbReference type="Gene3D" id="3.40.50.410">
    <property type="entry name" value="von Willebrand factor, type A domain"/>
    <property type="match status" value="1"/>
</dbReference>
<evidence type="ECO:0000256" key="1">
    <source>
        <dbReference type="SAM" id="MobiDB-lite"/>
    </source>
</evidence>
<evidence type="ECO:0000313" key="5">
    <source>
        <dbReference type="EMBL" id="RAR64701.1"/>
    </source>
</evidence>
<evidence type="ECO:0000313" key="6">
    <source>
        <dbReference type="Proteomes" id="UP000249700"/>
    </source>
</evidence>
<sequence length="628" mass="69129">MRVMFGAVLGCLLWSTSVFAQQVTEDVESQNDKRQADAAADVRVIFDVSGSMQDNDPERLSASALELLASLLPAGSRGGLWTFGERVENPLPVGPVDRRWREQARSLAPRLVDYQQYTDIEAAIRQASEEPGGERHLILLTDGVIDLDPAGGNKSARDARSRQTLLDELAPALAQRGVTIHAIAFSPQADLALVERLAQSSQGLAALAQTPEDLLRGFLDIFERIFPTDQVPLSDNRFPIDPEVETFSALLFHEPDAAPSVLVGPDGRRYTPENLPSGASWQRQPRFDLITVPSPEEGEWRIEGDLEQDSRVSVVSPLVLHTTKLPATLYQGFDLPLEAWLAREDGTPLEASRRDDMRVTVELQALDGSVMVASPLTQSTPESERFSGVLPAPSLTGNARLVIDVEGERAHRQRVQAVNVLPAISTHREDGQVWFEAEHPALNAANTRLSATLQGETLPIEAFDERRWRVNLPELPADVGVPLQIEVEVDLGGESRELQLPRLLLNPDGRILLDEARLDGAELVSRDLPSMPDDAANVSGADAFNKDAAADRVVETINALPGQAKRLMRDLEEQPRSRLVWAALAAVLLLLMLWGLNARRRRMRQASRHSSQHTSQSDSSRRSEDSHV</sequence>
<gene>
    <name evidence="5" type="ORF">BCL93_101527</name>
</gene>
<comment type="caution">
    <text evidence="5">The sequence shown here is derived from an EMBL/GenBank/DDBJ whole genome shotgun (WGS) entry which is preliminary data.</text>
</comment>
<dbReference type="SMART" id="SM00327">
    <property type="entry name" value="VWA"/>
    <property type="match status" value="1"/>
</dbReference>
<feature type="region of interest" description="Disordered" evidence="1">
    <location>
        <begin position="604"/>
        <end position="628"/>
    </location>
</feature>
<evidence type="ECO:0000259" key="4">
    <source>
        <dbReference type="PROSITE" id="PS50234"/>
    </source>
</evidence>
<dbReference type="PROSITE" id="PS50234">
    <property type="entry name" value="VWFA"/>
    <property type="match status" value="1"/>
</dbReference>
<organism evidence="5 6">
    <name type="scientific">Onishia taeanensis</name>
    <dbReference type="NCBI Taxonomy" id="284577"/>
    <lineage>
        <taxon>Bacteria</taxon>
        <taxon>Pseudomonadati</taxon>
        <taxon>Pseudomonadota</taxon>
        <taxon>Gammaproteobacteria</taxon>
        <taxon>Oceanospirillales</taxon>
        <taxon>Halomonadaceae</taxon>
        <taxon>Onishia</taxon>
    </lineage>
</organism>
<feature type="signal peptide" evidence="3">
    <location>
        <begin position="1"/>
        <end position="20"/>
    </location>
</feature>
<reference evidence="5 6" key="1">
    <citation type="submission" date="2018-06" db="EMBL/GenBank/DDBJ databases">
        <title>Comparative analysis of microorganisms from saline springs in Andes Mountain Range, Colombia.</title>
        <authorList>
            <person name="Rubin E."/>
        </authorList>
    </citation>
    <scope>NUCLEOTIDE SEQUENCE [LARGE SCALE GENOMIC DNA]</scope>
    <source>
        <strain evidence="5 6">USBA-857</strain>
    </source>
</reference>
<feature type="domain" description="VWFA" evidence="4">
    <location>
        <begin position="41"/>
        <end position="225"/>
    </location>
</feature>
<name>A0A328Y3B0_9GAMM</name>
<keyword evidence="2" id="KW-0472">Membrane</keyword>
<dbReference type="EMBL" id="QLSX01000001">
    <property type="protein sequence ID" value="RAR64701.1"/>
    <property type="molecule type" value="Genomic_DNA"/>
</dbReference>
<evidence type="ECO:0000256" key="2">
    <source>
        <dbReference type="SAM" id="Phobius"/>
    </source>
</evidence>
<evidence type="ECO:0000256" key="3">
    <source>
        <dbReference type="SAM" id="SignalP"/>
    </source>
</evidence>
<keyword evidence="3" id="KW-0732">Signal</keyword>
<feature type="compositionally biased region" description="Basic and acidic residues" evidence="1">
    <location>
        <begin position="619"/>
        <end position="628"/>
    </location>
</feature>
<accession>A0A328Y3B0</accession>
<dbReference type="InterPro" id="IPR036465">
    <property type="entry name" value="vWFA_dom_sf"/>
</dbReference>
<dbReference type="Proteomes" id="UP000249700">
    <property type="component" value="Unassembled WGS sequence"/>
</dbReference>
<keyword evidence="2" id="KW-1133">Transmembrane helix</keyword>
<keyword evidence="2" id="KW-0812">Transmembrane</keyword>
<dbReference type="AlphaFoldDB" id="A0A328Y3B0"/>
<dbReference type="RefSeq" id="WP_112053536.1">
    <property type="nucleotide sequence ID" value="NZ_QLSX01000001.1"/>
</dbReference>